<evidence type="ECO:0000313" key="3">
    <source>
        <dbReference type="Proteomes" id="UP000789396"/>
    </source>
</evidence>
<dbReference type="OrthoDB" id="2444099at2759"/>
<gene>
    <name evidence="2" type="ORF">RFULGI_LOCUS7979</name>
</gene>
<organism evidence="2 3">
    <name type="scientific">Racocetra fulgida</name>
    <dbReference type="NCBI Taxonomy" id="60492"/>
    <lineage>
        <taxon>Eukaryota</taxon>
        <taxon>Fungi</taxon>
        <taxon>Fungi incertae sedis</taxon>
        <taxon>Mucoromycota</taxon>
        <taxon>Glomeromycotina</taxon>
        <taxon>Glomeromycetes</taxon>
        <taxon>Diversisporales</taxon>
        <taxon>Gigasporaceae</taxon>
        <taxon>Racocetra</taxon>
    </lineage>
</organism>
<keyword evidence="3" id="KW-1185">Reference proteome</keyword>
<name>A0A9N9DE84_9GLOM</name>
<comment type="caution">
    <text evidence="2">The sequence shown here is derived from an EMBL/GenBank/DDBJ whole genome shotgun (WGS) entry which is preliminary data.</text>
</comment>
<feature type="compositionally biased region" description="Acidic residues" evidence="1">
    <location>
        <begin position="86"/>
        <end position="96"/>
    </location>
</feature>
<protein>
    <submittedName>
        <fullName evidence="2">5038_t:CDS:1</fullName>
    </submittedName>
</protein>
<dbReference type="AlphaFoldDB" id="A0A9N9DE84"/>
<feature type="compositionally biased region" description="Acidic residues" evidence="1">
    <location>
        <begin position="104"/>
        <end position="113"/>
    </location>
</feature>
<feature type="non-terminal residue" evidence="2">
    <location>
        <position position="157"/>
    </location>
</feature>
<dbReference type="EMBL" id="CAJVPZ010012264">
    <property type="protein sequence ID" value="CAG8638179.1"/>
    <property type="molecule type" value="Genomic_DNA"/>
</dbReference>
<accession>A0A9N9DE84</accession>
<evidence type="ECO:0000256" key="1">
    <source>
        <dbReference type="SAM" id="MobiDB-lite"/>
    </source>
</evidence>
<dbReference type="Proteomes" id="UP000789396">
    <property type="component" value="Unassembled WGS sequence"/>
</dbReference>
<feature type="region of interest" description="Disordered" evidence="1">
    <location>
        <begin position="74"/>
        <end position="114"/>
    </location>
</feature>
<proteinExistence type="predicted"/>
<sequence>MSSQNLRSSSRSQGRVLWDEKKSSAIENFWKAENSVVKTLKRASTVNSINIINRMLDLHSNYNDALTNTTRENIGSALKKRKTDKTDDEIEYETDSSDTISENNSEENLDEPEMEKVTLSHKRKREVLRILDNQELYSETLQTEVNLLNTIQVPKIE</sequence>
<reference evidence="2" key="1">
    <citation type="submission" date="2021-06" db="EMBL/GenBank/DDBJ databases">
        <authorList>
            <person name="Kallberg Y."/>
            <person name="Tangrot J."/>
            <person name="Rosling A."/>
        </authorList>
    </citation>
    <scope>NUCLEOTIDE SEQUENCE</scope>
    <source>
        <strain evidence="2">IN212</strain>
    </source>
</reference>
<evidence type="ECO:0000313" key="2">
    <source>
        <dbReference type="EMBL" id="CAG8638179.1"/>
    </source>
</evidence>